<evidence type="ECO:0000256" key="4">
    <source>
        <dbReference type="SAM" id="SignalP"/>
    </source>
</evidence>
<dbReference type="OrthoDB" id="1933492at2759"/>
<dbReference type="Pfam" id="PF02298">
    <property type="entry name" value="Cu_bind_like"/>
    <property type="match status" value="1"/>
</dbReference>
<keyword evidence="3" id="KW-0325">Glycoprotein</keyword>
<name>A0A8J5FR75_ZINOF</name>
<dbReference type="PANTHER" id="PTHR33021">
    <property type="entry name" value="BLUE COPPER PROTEIN"/>
    <property type="match status" value="1"/>
</dbReference>
<feature type="domain" description="Phytocyanin" evidence="5">
    <location>
        <begin position="26"/>
        <end position="127"/>
    </location>
</feature>
<gene>
    <name evidence="6" type="ORF">ZIOFF_050529</name>
</gene>
<dbReference type="EMBL" id="JACMSC010000014">
    <property type="protein sequence ID" value="KAG6489260.1"/>
    <property type="molecule type" value="Genomic_DNA"/>
</dbReference>
<evidence type="ECO:0000313" key="6">
    <source>
        <dbReference type="EMBL" id="KAG6489260.1"/>
    </source>
</evidence>
<keyword evidence="7" id="KW-1185">Reference proteome</keyword>
<dbReference type="GO" id="GO:0046872">
    <property type="term" value="F:metal ion binding"/>
    <property type="evidence" value="ECO:0007669"/>
    <property type="project" value="UniProtKB-KW"/>
</dbReference>
<keyword evidence="2" id="KW-0186">Copper</keyword>
<evidence type="ECO:0000313" key="7">
    <source>
        <dbReference type="Proteomes" id="UP000734854"/>
    </source>
</evidence>
<dbReference type="GO" id="GO:0005886">
    <property type="term" value="C:plasma membrane"/>
    <property type="evidence" value="ECO:0007669"/>
    <property type="project" value="TreeGrafter"/>
</dbReference>
<feature type="signal peptide" evidence="4">
    <location>
        <begin position="1"/>
        <end position="25"/>
    </location>
</feature>
<reference evidence="6 7" key="1">
    <citation type="submission" date="2020-08" db="EMBL/GenBank/DDBJ databases">
        <title>Plant Genome Project.</title>
        <authorList>
            <person name="Zhang R.-G."/>
        </authorList>
    </citation>
    <scope>NUCLEOTIDE SEQUENCE [LARGE SCALE GENOMIC DNA]</scope>
    <source>
        <tissue evidence="6">Rhizome</tissue>
    </source>
</reference>
<dbReference type="FunFam" id="2.60.40.420:FF:000003">
    <property type="entry name" value="Blue copper"/>
    <property type="match status" value="1"/>
</dbReference>
<dbReference type="AlphaFoldDB" id="A0A8J5FR75"/>
<keyword evidence="1" id="KW-0479">Metal-binding</keyword>
<dbReference type="PROSITE" id="PS00196">
    <property type="entry name" value="COPPER_BLUE"/>
    <property type="match status" value="1"/>
</dbReference>
<dbReference type="PROSITE" id="PS51485">
    <property type="entry name" value="PHYTOCYANIN"/>
    <property type="match status" value="1"/>
</dbReference>
<accession>A0A8J5FR75</accession>
<evidence type="ECO:0000256" key="3">
    <source>
        <dbReference type="ARBA" id="ARBA00023180"/>
    </source>
</evidence>
<evidence type="ECO:0000256" key="1">
    <source>
        <dbReference type="ARBA" id="ARBA00022723"/>
    </source>
</evidence>
<organism evidence="6 7">
    <name type="scientific">Zingiber officinale</name>
    <name type="common">Ginger</name>
    <name type="synonym">Amomum zingiber</name>
    <dbReference type="NCBI Taxonomy" id="94328"/>
    <lineage>
        <taxon>Eukaryota</taxon>
        <taxon>Viridiplantae</taxon>
        <taxon>Streptophyta</taxon>
        <taxon>Embryophyta</taxon>
        <taxon>Tracheophyta</taxon>
        <taxon>Spermatophyta</taxon>
        <taxon>Magnoliopsida</taxon>
        <taxon>Liliopsida</taxon>
        <taxon>Zingiberales</taxon>
        <taxon>Zingiberaceae</taxon>
        <taxon>Zingiber</taxon>
    </lineage>
</organism>
<dbReference type="InterPro" id="IPR028871">
    <property type="entry name" value="BlueCu_1_BS"/>
</dbReference>
<proteinExistence type="predicted"/>
<dbReference type="Proteomes" id="UP000734854">
    <property type="component" value="Unassembled WGS sequence"/>
</dbReference>
<comment type="caution">
    <text evidence="6">The sequence shown here is derived from an EMBL/GenBank/DDBJ whole genome shotgun (WGS) entry which is preliminary data.</text>
</comment>
<dbReference type="GO" id="GO:0009055">
    <property type="term" value="F:electron transfer activity"/>
    <property type="evidence" value="ECO:0007669"/>
    <property type="project" value="InterPro"/>
</dbReference>
<dbReference type="InterPro" id="IPR003245">
    <property type="entry name" value="Phytocyanin_dom"/>
</dbReference>
<evidence type="ECO:0000256" key="2">
    <source>
        <dbReference type="ARBA" id="ARBA00023008"/>
    </source>
</evidence>
<keyword evidence="4" id="KW-0732">Signal</keyword>
<evidence type="ECO:0000259" key="5">
    <source>
        <dbReference type="PROSITE" id="PS51485"/>
    </source>
</evidence>
<sequence length="202" mass="20719">MERKVTVAMTLVACLLAAGVGLSEAAVYLVGDSAGWTIMGSPNYTAWVSDKIFHVGDVIMFTYNKNFHNVLEVRKTEYSSCNASTPIATHNSGNDSIVIKSKGHRYFFCGIPGHCALGQRVDIKVSGPSSSAALSIPPTASAPYVAPSVSPTSGGASGAVSTPAGAPINPSAGARLAPKVLAVTVAVFSFATISASGGLQHY</sequence>
<protein>
    <recommendedName>
        <fullName evidence="5">Phytocyanin domain-containing protein</fullName>
    </recommendedName>
</protein>
<feature type="chain" id="PRO_5035243812" description="Phytocyanin domain-containing protein" evidence="4">
    <location>
        <begin position="26"/>
        <end position="202"/>
    </location>
</feature>
<dbReference type="PANTHER" id="PTHR33021:SF339">
    <property type="entry name" value="OS07G0570600 PROTEIN"/>
    <property type="match status" value="1"/>
</dbReference>
<dbReference type="InterPro" id="IPR039391">
    <property type="entry name" value="Phytocyanin-like"/>
</dbReference>